<evidence type="ECO:0000313" key="2">
    <source>
        <dbReference type="EMBL" id="BCS24839.1"/>
    </source>
</evidence>
<feature type="region of interest" description="Disordered" evidence="1">
    <location>
        <begin position="28"/>
        <end position="48"/>
    </location>
</feature>
<reference evidence="2" key="1">
    <citation type="submission" date="2021-01" db="EMBL/GenBank/DDBJ databases">
        <authorList>
            <consortium name="Aspergillus puulaauensis MK2 genome sequencing consortium"/>
            <person name="Kazuki M."/>
            <person name="Futagami T."/>
        </authorList>
    </citation>
    <scope>NUCLEOTIDE SEQUENCE</scope>
    <source>
        <strain evidence="2">MK2</strain>
    </source>
</reference>
<evidence type="ECO:0000256" key="1">
    <source>
        <dbReference type="SAM" id="MobiDB-lite"/>
    </source>
</evidence>
<dbReference type="KEGG" id="apuu:APUU_41283S"/>
<feature type="region of interest" description="Disordered" evidence="1">
    <location>
        <begin position="199"/>
        <end position="218"/>
    </location>
</feature>
<name>A0A7R7XQC4_9EURO</name>
<feature type="compositionally biased region" description="Polar residues" evidence="1">
    <location>
        <begin position="66"/>
        <end position="97"/>
    </location>
</feature>
<dbReference type="RefSeq" id="XP_041557033.1">
    <property type="nucleotide sequence ID" value="XM_041704448.1"/>
</dbReference>
<accession>A0A7R7XQC4</accession>
<protein>
    <submittedName>
        <fullName evidence="2">Uncharacterized protein</fullName>
    </submittedName>
</protein>
<dbReference type="OrthoDB" id="5405654at2759"/>
<reference evidence="2" key="2">
    <citation type="submission" date="2021-02" db="EMBL/GenBank/DDBJ databases">
        <title>Aspergillus puulaauensis MK2 genome sequence.</title>
        <authorList>
            <person name="Futagami T."/>
            <person name="Mori K."/>
            <person name="Kadooka C."/>
            <person name="Tanaka T."/>
        </authorList>
    </citation>
    <scope>NUCLEOTIDE SEQUENCE</scope>
    <source>
        <strain evidence="2">MK2</strain>
    </source>
</reference>
<dbReference type="EMBL" id="AP024446">
    <property type="protein sequence ID" value="BCS24839.1"/>
    <property type="molecule type" value="Genomic_DNA"/>
</dbReference>
<evidence type="ECO:0000313" key="3">
    <source>
        <dbReference type="Proteomes" id="UP000654913"/>
    </source>
</evidence>
<dbReference type="AlphaFoldDB" id="A0A7R7XQC4"/>
<feature type="region of interest" description="Disordered" evidence="1">
    <location>
        <begin position="65"/>
        <end position="160"/>
    </location>
</feature>
<organism evidence="2 3">
    <name type="scientific">Aspergillus puulaauensis</name>
    <dbReference type="NCBI Taxonomy" id="1220207"/>
    <lineage>
        <taxon>Eukaryota</taxon>
        <taxon>Fungi</taxon>
        <taxon>Dikarya</taxon>
        <taxon>Ascomycota</taxon>
        <taxon>Pezizomycotina</taxon>
        <taxon>Eurotiomycetes</taxon>
        <taxon>Eurotiomycetidae</taxon>
        <taxon>Eurotiales</taxon>
        <taxon>Aspergillaceae</taxon>
        <taxon>Aspergillus</taxon>
    </lineage>
</organism>
<proteinExistence type="predicted"/>
<sequence length="218" mass="23699">MAPRPDLYPLKTPKNLTFPSELQEYLRPANAEPARCNDGKGPSVPPPLAYTEFLKALSPVFGSPPASANTAYSGYSMNKQLPSPQSLPSTASTTSSFPGDASARPASRTHARTRSGPPTPMNAPRSAAEHNHLRRLRPSPSYPYSPTVVMDSPRSAHPARSPYLPLERRVRYVESPTSATSRSITIQHVVTQTVTLKRVPSLAPPPKGKRRRTAQAKQ</sequence>
<dbReference type="GeneID" id="64974844"/>
<dbReference type="Proteomes" id="UP000654913">
    <property type="component" value="Chromosome 4"/>
</dbReference>
<dbReference type="PANTHER" id="PTHR42053:SF1">
    <property type="match status" value="1"/>
</dbReference>
<keyword evidence="3" id="KW-1185">Reference proteome</keyword>
<feature type="compositionally biased region" description="Basic residues" evidence="1">
    <location>
        <begin position="207"/>
        <end position="218"/>
    </location>
</feature>
<dbReference type="PANTHER" id="PTHR42053">
    <property type="match status" value="1"/>
</dbReference>
<gene>
    <name evidence="2" type="ORF">APUU_41283S</name>
</gene>